<dbReference type="InterPro" id="IPR022770">
    <property type="entry name" value="IucA/IucC-like_C"/>
</dbReference>
<keyword evidence="3" id="KW-1185">Reference proteome</keyword>
<dbReference type="OrthoDB" id="8993954at2"/>
<dbReference type="Pfam" id="PF06276">
    <property type="entry name" value="FhuF"/>
    <property type="match status" value="1"/>
</dbReference>
<feature type="domain" description="Aerobactin siderophore biosynthesis IucA/IucC-like C-terminal" evidence="1">
    <location>
        <begin position="68"/>
        <end position="175"/>
    </location>
</feature>
<evidence type="ECO:0000313" key="3">
    <source>
        <dbReference type="Proteomes" id="UP000059074"/>
    </source>
</evidence>
<dbReference type="AlphaFoldDB" id="A0A120CYM5"/>
<dbReference type="STRING" id="121290.APY04_0057"/>
<organism evidence="2 3">
    <name type="scientific">Hyphomicrobium sulfonivorans</name>
    <dbReference type="NCBI Taxonomy" id="121290"/>
    <lineage>
        <taxon>Bacteria</taxon>
        <taxon>Pseudomonadati</taxon>
        <taxon>Pseudomonadota</taxon>
        <taxon>Alphaproteobacteria</taxon>
        <taxon>Hyphomicrobiales</taxon>
        <taxon>Hyphomicrobiaceae</taxon>
        <taxon>Hyphomicrobium</taxon>
    </lineage>
</organism>
<dbReference type="PATRIC" id="fig|121290.4.peg.831"/>
<dbReference type="PRINTS" id="PR01714">
    <property type="entry name" value="2FE2SRDCTASE"/>
</dbReference>
<dbReference type="RefSeq" id="WP_068458880.1">
    <property type="nucleotide sequence ID" value="NZ_LMTR01000004.1"/>
</dbReference>
<evidence type="ECO:0000313" key="2">
    <source>
        <dbReference type="EMBL" id="KWT72790.1"/>
    </source>
</evidence>
<dbReference type="NCBIfam" id="TIGR03951">
    <property type="entry name" value="Fe_III_red_FhuF"/>
    <property type="match status" value="1"/>
</dbReference>
<gene>
    <name evidence="2" type="ORF">APY04_0057</name>
</gene>
<dbReference type="EMBL" id="LMTR01000004">
    <property type="protein sequence ID" value="KWT72790.1"/>
    <property type="molecule type" value="Genomic_DNA"/>
</dbReference>
<dbReference type="Proteomes" id="UP000059074">
    <property type="component" value="Unassembled WGS sequence"/>
</dbReference>
<proteinExistence type="predicted"/>
<evidence type="ECO:0000259" key="1">
    <source>
        <dbReference type="Pfam" id="PF06276"/>
    </source>
</evidence>
<sequence>MTKALDDLAADLSNAFTGDLAHLRDRLVFGHREDSLSLADILTAERQAAIVDAFCREHGQTPALAVMSIWSKWYFGMVLPPYISANIVLGRMPACGVDDIRLVLQPDCKISAAVVTGTIPVQALPLPGCALEPLVDRLVAPFIERYHQQTGVTRRVLWSNAGTLIEGVVRHLEKIGCSADLIAACDAYLARTHLADGTRNQLHLPVVYLDMPGESGRRRRVCCLRYMLPDEKLCCACPRDGTAAKIKAHMRALEGAAL</sequence>
<accession>A0A120CYM5</accession>
<dbReference type="GO" id="GO:0003824">
    <property type="term" value="F:catalytic activity"/>
    <property type="evidence" value="ECO:0007669"/>
    <property type="project" value="UniProtKB-ARBA"/>
</dbReference>
<comment type="caution">
    <text evidence="2">The sequence shown here is derived from an EMBL/GenBank/DDBJ whole genome shotgun (WGS) entry which is preliminary data.</text>
</comment>
<name>A0A120CYM5_HYPSL</name>
<reference evidence="2 3" key="1">
    <citation type="submission" date="2015-10" db="EMBL/GenBank/DDBJ databases">
        <title>Transcriptomic analysis of a linuron degrading triple-species bacterial consortium.</title>
        <authorList>
            <person name="Albers P."/>
        </authorList>
    </citation>
    <scope>NUCLEOTIDE SEQUENCE [LARGE SCALE GENOMIC DNA]</scope>
    <source>
        <strain evidence="2 3">WDL6</strain>
    </source>
</reference>
<dbReference type="InterPro" id="IPR008090">
    <property type="entry name" value="Fe_iron_reduct"/>
</dbReference>
<protein>
    <submittedName>
        <fullName evidence="2">Ferric reductase</fullName>
    </submittedName>
</protein>